<sequence length="120" mass="13915">MTKHEIAPRTLRLMAEYAGAGSIPLWWVDDPEKPSIDDFALSNGLIDRLKTWQGIFDENYDPDQGWSGEQVLAAHYREAQELLEQLRRELPEIPVRLDYWQVCVKGVDRSHESTEPPQPR</sequence>
<protein>
    <submittedName>
        <fullName evidence="1">Uncharacterized protein</fullName>
    </submittedName>
</protein>
<evidence type="ECO:0000313" key="2">
    <source>
        <dbReference type="Proteomes" id="UP000265419"/>
    </source>
</evidence>
<organism evidence="1 2">
    <name type="scientific">Galactobacter valiniphilus</name>
    <dbReference type="NCBI Taxonomy" id="2676122"/>
    <lineage>
        <taxon>Bacteria</taxon>
        <taxon>Bacillati</taxon>
        <taxon>Actinomycetota</taxon>
        <taxon>Actinomycetes</taxon>
        <taxon>Micrococcales</taxon>
        <taxon>Micrococcaceae</taxon>
        <taxon>Galactobacter</taxon>
    </lineage>
</organism>
<accession>A0A399JDM1</accession>
<dbReference type="EMBL" id="QQXK01000001">
    <property type="protein sequence ID" value="RII43665.1"/>
    <property type="molecule type" value="Genomic_DNA"/>
</dbReference>
<proteinExistence type="predicted"/>
<gene>
    <name evidence="1" type="ORF">DWB68_00010</name>
</gene>
<dbReference type="AlphaFoldDB" id="A0A399JDM1"/>
<keyword evidence="2" id="KW-1185">Reference proteome</keyword>
<reference evidence="1 2" key="1">
    <citation type="submission" date="2018-07" db="EMBL/GenBank/DDBJ databases">
        <title>Arthrobacter sp. nov., isolated from raw cow's milk with high bacterial count.</title>
        <authorList>
            <person name="Hahne J."/>
            <person name="Isele D."/>
            <person name="Lipski A."/>
        </authorList>
    </citation>
    <scope>NUCLEOTIDE SEQUENCE [LARGE SCALE GENOMIC DNA]</scope>
    <source>
        <strain evidence="1 2">JZ R-35</strain>
    </source>
</reference>
<name>A0A399JDM1_9MICC</name>
<comment type="caution">
    <text evidence="1">The sequence shown here is derived from an EMBL/GenBank/DDBJ whole genome shotgun (WGS) entry which is preliminary data.</text>
</comment>
<evidence type="ECO:0000313" key="1">
    <source>
        <dbReference type="EMBL" id="RII43665.1"/>
    </source>
</evidence>
<dbReference type="Proteomes" id="UP000265419">
    <property type="component" value="Unassembled WGS sequence"/>
</dbReference>